<reference evidence="1" key="1">
    <citation type="submission" date="2014-09" db="EMBL/GenBank/DDBJ databases">
        <authorList>
            <person name="Magalhaes I.L.F."/>
            <person name="Oliveira U."/>
            <person name="Santos F.R."/>
            <person name="Vidigal T.H.D.A."/>
            <person name="Brescovit A.D."/>
            <person name="Santos A.J."/>
        </authorList>
    </citation>
    <scope>NUCLEOTIDE SEQUENCE</scope>
    <source>
        <tissue evidence="1">Shoot tissue taken approximately 20 cm above the soil surface</tissue>
    </source>
</reference>
<protein>
    <submittedName>
        <fullName evidence="1">Uncharacterized protein</fullName>
    </submittedName>
</protein>
<reference evidence="1" key="2">
    <citation type="journal article" date="2015" name="Data Brief">
        <title>Shoot transcriptome of the giant reed, Arundo donax.</title>
        <authorList>
            <person name="Barrero R.A."/>
            <person name="Guerrero F.D."/>
            <person name="Moolhuijzen P."/>
            <person name="Goolsby J.A."/>
            <person name="Tidwell J."/>
            <person name="Bellgard S.E."/>
            <person name="Bellgard M.I."/>
        </authorList>
    </citation>
    <scope>NUCLEOTIDE SEQUENCE</scope>
    <source>
        <tissue evidence="1">Shoot tissue taken approximately 20 cm above the soil surface</tissue>
    </source>
</reference>
<name>A0A0A9CEX7_ARUDO</name>
<dbReference type="EMBL" id="GBRH01223804">
    <property type="protein sequence ID" value="JAD74091.1"/>
    <property type="molecule type" value="Transcribed_RNA"/>
</dbReference>
<sequence length="59" mass="6839">MFQLWCFQEMMGMCCTQTAPHTQTEGPITILFQRYIPQGRSLAHRKSYQLNTTIQDSGL</sequence>
<organism evidence="1">
    <name type="scientific">Arundo donax</name>
    <name type="common">Giant reed</name>
    <name type="synonym">Donax arundinaceus</name>
    <dbReference type="NCBI Taxonomy" id="35708"/>
    <lineage>
        <taxon>Eukaryota</taxon>
        <taxon>Viridiplantae</taxon>
        <taxon>Streptophyta</taxon>
        <taxon>Embryophyta</taxon>
        <taxon>Tracheophyta</taxon>
        <taxon>Spermatophyta</taxon>
        <taxon>Magnoliopsida</taxon>
        <taxon>Liliopsida</taxon>
        <taxon>Poales</taxon>
        <taxon>Poaceae</taxon>
        <taxon>PACMAD clade</taxon>
        <taxon>Arundinoideae</taxon>
        <taxon>Arundineae</taxon>
        <taxon>Arundo</taxon>
    </lineage>
</organism>
<evidence type="ECO:0000313" key="1">
    <source>
        <dbReference type="EMBL" id="JAD74091.1"/>
    </source>
</evidence>
<accession>A0A0A9CEX7</accession>
<proteinExistence type="predicted"/>
<dbReference type="AlphaFoldDB" id="A0A0A9CEX7"/>